<evidence type="ECO:0000313" key="2">
    <source>
        <dbReference type="EMBL" id="POZ52649.1"/>
    </source>
</evidence>
<dbReference type="Proteomes" id="UP000237423">
    <property type="component" value="Unassembled WGS sequence"/>
</dbReference>
<dbReference type="Proteomes" id="UP000197019">
    <property type="component" value="Chromosome"/>
</dbReference>
<accession>A0A1Z4BTN0</accession>
<dbReference type="EMBL" id="PGFZ01000002">
    <property type="protein sequence ID" value="POZ52649.1"/>
    <property type="molecule type" value="Genomic_DNA"/>
</dbReference>
<keyword evidence="3" id="KW-1185">Reference proteome</keyword>
<dbReference type="AlphaFoldDB" id="A0A1Z4BTN0"/>
<reference evidence="1 3" key="1">
    <citation type="submission" date="2017-06" db="EMBL/GenBank/DDBJ databases">
        <title>Genome Sequencing of the methanotroph Methylovulum psychrotolerants str. HV10-M2 isolated from a high-altitude environment.</title>
        <authorList>
            <person name="Mateos-Rivera A."/>
        </authorList>
    </citation>
    <scope>NUCLEOTIDE SEQUENCE [LARGE SCALE GENOMIC DNA]</scope>
    <source>
        <strain evidence="1 3">HV10_M2</strain>
    </source>
</reference>
<evidence type="ECO:0000313" key="4">
    <source>
        <dbReference type="Proteomes" id="UP000237423"/>
    </source>
</evidence>
<evidence type="ECO:0000313" key="3">
    <source>
        <dbReference type="Proteomes" id="UP000197019"/>
    </source>
</evidence>
<gene>
    <name evidence="2" type="ORF">AADEFJLK_01253</name>
    <name evidence="1" type="ORF">CEK71_00460</name>
</gene>
<dbReference type="KEGG" id="mpsy:CEK71_00460"/>
<proteinExistence type="predicted"/>
<evidence type="ECO:0000313" key="1">
    <source>
        <dbReference type="EMBL" id="ASF44657.1"/>
    </source>
</evidence>
<dbReference type="OrthoDB" id="5625399at2"/>
<reference evidence="2 4" key="2">
    <citation type="submission" date="2017-11" db="EMBL/GenBank/DDBJ databases">
        <title>Draft Genome Sequence of Methylobacter psychrotolerans Sph1T, an Obligate Methanotroph from Low-Temperature Environments.</title>
        <authorList>
            <person name="Oshkin I.Y."/>
            <person name="Miroshnikov K."/>
            <person name="Belova S.E."/>
            <person name="Korzhenkov A."/>
            <person name="Toshchakov S.V."/>
            <person name="Dedysh S.N."/>
        </authorList>
    </citation>
    <scope>NUCLEOTIDE SEQUENCE [LARGE SCALE GENOMIC DNA]</scope>
    <source>
        <strain evidence="2 4">Sph1</strain>
    </source>
</reference>
<name>A0A1Z4BTN0_9GAMM</name>
<dbReference type="EMBL" id="CP022129">
    <property type="protein sequence ID" value="ASF44657.1"/>
    <property type="molecule type" value="Genomic_DNA"/>
</dbReference>
<protein>
    <submittedName>
        <fullName evidence="2">Ribbon-helix-helix protein, CopG family</fullName>
    </submittedName>
</protein>
<dbReference type="RefSeq" id="WP_088617540.1">
    <property type="nucleotide sequence ID" value="NZ_CP022129.1"/>
</dbReference>
<organism evidence="1 3">
    <name type="scientific">Methylovulum psychrotolerans</name>
    <dbReference type="NCBI Taxonomy" id="1704499"/>
    <lineage>
        <taxon>Bacteria</taxon>
        <taxon>Pseudomonadati</taxon>
        <taxon>Pseudomonadota</taxon>
        <taxon>Gammaproteobacteria</taxon>
        <taxon>Methylococcales</taxon>
        <taxon>Methylococcaceae</taxon>
        <taxon>Methylovulum</taxon>
    </lineage>
</organism>
<sequence length="78" mass="8844">MMTLELDDDTARLLHQLMEREHTGAVQLIRQALADYLGAKQTEPPPELMADIISTLPKLPSFAGDPLTIQQAMRDEWR</sequence>